<reference evidence="1" key="1">
    <citation type="submission" date="2014-05" db="EMBL/GenBank/DDBJ databases">
        <title>The transcriptome of the halophilic microalga Tetraselmis sp. GSL018 isolated from the Great Salt Lake, Utah.</title>
        <authorList>
            <person name="Jinkerson R.E."/>
            <person name="D'Adamo S."/>
            <person name="Posewitz M.C."/>
        </authorList>
    </citation>
    <scope>NUCLEOTIDE SEQUENCE</scope>
    <source>
        <strain evidence="1">GSL018</strain>
    </source>
</reference>
<name>A0A061S2A9_9CHLO</name>
<accession>A0A061S2A9</accession>
<gene>
    <name evidence="1" type="ORF">TSPGSL018_18879</name>
</gene>
<dbReference type="AlphaFoldDB" id="A0A061S2A9"/>
<feature type="non-terminal residue" evidence="1">
    <location>
        <position position="1"/>
    </location>
</feature>
<evidence type="ECO:0000313" key="1">
    <source>
        <dbReference type="EMBL" id="JAC76936.1"/>
    </source>
</evidence>
<organism evidence="1">
    <name type="scientific">Tetraselmis sp. GSL018</name>
    <dbReference type="NCBI Taxonomy" id="582737"/>
    <lineage>
        <taxon>Eukaryota</taxon>
        <taxon>Viridiplantae</taxon>
        <taxon>Chlorophyta</taxon>
        <taxon>core chlorophytes</taxon>
        <taxon>Chlorodendrophyceae</taxon>
        <taxon>Chlorodendrales</taxon>
        <taxon>Chlorodendraceae</taxon>
        <taxon>Tetraselmis</taxon>
    </lineage>
</organism>
<sequence length="77" mass="8326">QARQHPLRLLADGLAAQVLHSLAGGLDGLPGEPVLRKAIRALGVRYEELLKLVLHLPCPSLPLLTLTRGVPEKCKSF</sequence>
<protein>
    <submittedName>
        <fullName evidence="1">Uncharacterized protein</fullName>
    </submittedName>
</protein>
<dbReference type="EMBL" id="GBEZ01008614">
    <property type="protein sequence ID" value="JAC76936.1"/>
    <property type="molecule type" value="Transcribed_RNA"/>
</dbReference>
<proteinExistence type="predicted"/>